<reference evidence="1" key="1">
    <citation type="submission" date="2021-02" db="EMBL/GenBank/DDBJ databases">
        <title>Genome sequence of Rhodospirillales sp. strain TMPK1 isolated from soil.</title>
        <authorList>
            <person name="Nakai R."/>
            <person name="Kusada H."/>
            <person name="Tamaki H."/>
        </authorList>
    </citation>
    <scope>NUCLEOTIDE SEQUENCE</scope>
    <source>
        <strain evidence="1">TMPK1</strain>
    </source>
</reference>
<evidence type="ECO:0000313" key="1">
    <source>
        <dbReference type="EMBL" id="GIL41048.1"/>
    </source>
</evidence>
<dbReference type="Proteomes" id="UP000681075">
    <property type="component" value="Unassembled WGS sequence"/>
</dbReference>
<dbReference type="InterPro" id="IPR026988">
    <property type="entry name" value="YaaC-like"/>
</dbReference>
<dbReference type="AlphaFoldDB" id="A0A8S8XAN1"/>
<dbReference type="EMBL" id="BOPV01000001">
    <property type="protein sequence ID" value="GIL41048.1"/>
    <property type="molecule type" value="Genomic_DNA"/>
</dbReference>
<proteinExistence type="predicted"/>
<dbReference type="RefSeq" id="WP_420244368.1">
    <property type="nucleotide sequence ID" value="NZ_BOPV01000001.1"/>
</dbReference>
<comment type="caution">
    <text evidence="1">The sequence shown here is derived from an EMBL/GenBank/DDBJ whole genome shotgun (WGS) entry which is preliminary data.</text>
</comment>
<name>A0A8S8XAN1_9PROT</name>
<keyword evidence="2" id="KW-1185">Reference proteome</keyword>
<protein>
    <submittedName>
        <fullName evidence="1">Uncharacterized protein</fullName>
    </submittedName>
</protein>
<sequence>MILTSYRILAERDPGLFCRATLKSYKDANRTTKRLLQIAPAIKQERARQISSEIGSCISQADELFTAAAAVSLRTKPLLIYYAVMNLAAAMVLLREPARWSLRQLREVHGHHGLELRVNKQKGNRPSLEDLNIKPVRNGTFAIWQAGAHEYPLIGEKMTYYGNNNYEKSRAIILTPDENLLGPLRGEGISLADALALIPALGPLVAESGRTPLHVRSRISIEVHEKAQSEPDVHLSITLHPGPATSIEKCASLVRVSATASERLEITEYRAGFSLKLNVAEAPEDRPLMKMPQGVSMTGENTFFCVDFIELNEFGVLMIALYAAGIYSRYYADYWSVDVAQHSEIASFIERLCEEAVYRAPLLALSELSGRYHAPLD</sequence>
<accession>A0A8S8XAN1</accession>
<gene>
    <name evidence="1" type="ORF">TMPK1_32850</name>
</gene>
<organism evidence="1 2">
    <name type="scientific">Roseiterribacter gracilis</name>
    <dbReference type="NCBI Taxonomy" id="2812848"/>
    <lineage>
        <taxon>Bacteria</taxon>
        <taxon>Pseudomonadati</taxon>
        <taxon>Pseudomonadota</taxon>
        <taxon>Alphaproteobacteria</taxon>
        <taxon>Rhodospirillales</taxon>
        <taxon>Roseiterribacteraceae</taxon>
        <taxon>Roseiterribacter</taxon>
    </lineage>
</organism>
<evidence type="ECO:0000313" key="2">
    <source>
        <dbReference type="Proteomes" id="UP000681075"/>
    </source>
</evidence>
<dbReference type="Pfam" id="PF14175">
    <property type="entry name" value="YaaC"/>
    <property type="match status" value="1"/>
</dbReference>